<dbReference type="EMBL" id="JOKH01000013">
    <property type="protein sequence ID" value="KEQ11760.1"/>
    <property type="molecule type" value="Genomic_DNA"/>
</dbReference>
<dbReference type="STRING" id="1137799.GZ78_28685"/>
<evidence type="ECO:0008006" key="3">
    <source>
        <dbReference type="Google" id="ProtNLM"/>
    </source>
</evidence>
<organism evidence="1 2">
    <name type="scientific">Endozoicomonas numazuensis</name>
    <dbReference type="NCBI Taxonomy" id="1137799"/>
    <lineage>
        <taxon>Bacteria</taxon>
        <taxon>Pseudomonadati</taxon>
        <taxon>Pseudomonadota</taxon>
        <taxon>Gammaproteobacteria</taxon>
        <taxon>Oceanospirillales</taxon>
        <taxon>Endozoicomonadaceae</taxon>
        <taxon>Endozoicomonas</taxon>
    </lineage>
</organism>
<name>A0A081MZY7_9GAMM</name>
<dbReference type="AlphaFoldDB" id="A0A081MZY7"/>
<dbReference type="eggNOG" id="COG2227">
    <property type="taxonomic scope" value="Bacteria"/>
</dbReference>
<keyword evidence="2" id="KW-1185">Reference proteome</keyword>
<dbReference type="SUPFAM" id="SSF53335">
    <property type="entry name" value="S-adenosyl-L-methionine-dependent methyltransferases"/>
    <property type="match status" value="1"/>
</dbReference>
<comment type="caution">
    <text evidence="1">The sequence shown here is derived from an EMBL/GenBank/DDBJ whole genome shotgun (WGS) entry which is preliminary data.</text>
</comment>
<reference evidence="1 2" key="1">
    <citation type="submission" date="2014-06" db="EMBL/GenBank/DDBJ databases">
        <title>Whole Genome Sequences of Three Symbiotic Endozoicomonas Bacteria.</title>
        <authorList>
            <person name="Neave M.J."/>
            <person name="Apprill A."/>
            <person name="Voolstra C.R."/>
        </authorList>
    </citation>
    <scope>NUCLEOTIDE SEQUENCE [LARGE SCALE GENOMIC DNA]</scope>
    <source>
        <strain evidence="1 2">DSM 25634</strain>
    </source>
</reference>
<dbReference type="InterPro" id="IPR029063">
    <property type="entry name" value="SAM-dependent_MTases_sf"/>
</dbReference>
<proteinExistence type="predicted"/>
<evidence type="ECO:0000313" key="1">
    <source>
        <dbReference type="EMBL" id="KEQ11760.1"/>
    </source>
</evidence>
<sequence length="207" mass="23575">MCHAPTNIYASDRRREYFQCSQCALVFADPSGWPSPELERSEYELHENDASDSGYRTFLSRISAPLQKVLSTNATGLDFGCGPGPTLSLIMAEAGWEMALYDPFFHPDLSTLETSYDFITATEVIEHIHHPDVWLPKLWNMIKPGGTLAFMTKLVIDQTAFKGWHYKNDPTHVCFYSVETFQFLADKWGALLSFEAKDVIFFHKPVH</sequence>
<gene>
    <name evidence="1" type="ORF">GZ78_28685</name>
</gene>
<protein>
    <recommendedName>
        <fullName evidence="3">2-polyprenyl-3-methyl-5-hydroxy-6-metoxy-1, 4-benzoquinol methylase</fullName>
    </recommendedName>
</protein>
<dbReference type="Pfam" id="PF13489">
    <property type="entry name" value="Methyltransf_23"/>
    <property type="match status" value="1"/>
</dbReference>
<dbReference type="Gene3D" id="3.40.50.150">
    <property type="entry name" value="Vaccinia Virus protein VP39"/>
    <property type="match status" value="1"/>
</dbReference>
<evidence type="ECO:0000313" key="2">
    <source>
        <dbReference type="Proteomes" id="UP000028073"/>
    </source>
</evidence>
<accession>A0A081MZY7</accession>
<dbReference type="Proteomes" id="UP000028073">
    <property type="component" value="Unassembled WGS sequence"/>
</dbReference>